<feature type="domain" description="PilZ" evidence="1">
    <location>
        <begin position="123"/>
        <end position="192"/>
    </location>
</feature>
<comment type="caution">
    <text evidence="2">The sequence shown here is derived from an EMBL/GenBank/DDBJ whole genome shotgun (WGS) entry which is preliminary data.</text>
</comment>
<dbReference type="AlphaFoldDB" id="A0A553WJD3"/>
<evidence type="ECO:0000313" key="3">
    <source>
        <dbReference type="Proteomes" id="UP000320160"/>
    </source>
</evidence>
<protein>
    <submittedName>
        <fullName evidence="2">PilZ domain-containing protein</fullName>
    </submittedName>
</protein>
<dbReference type="RefSeq" id="WP_143775679.1">
    <property type="nucleotide sequence ID" value="NZ_VKKU01000001.1"/>
</dbReference>
<keyword evidence="3" id="KW-1185">Reference proteome</keyword>
<sequence>MELNYSLNTASGPSIDECAPARERRSANRQVSVMLTAKLETSGRQQPCRILNISTKGANIESLISLKVGQPIEIEFRSNLKSKGTVRWVRDSQAGVEFQDAIDLNEIWKRSEISIKRIKPRPPRYCCFAPAIVEHGDQRQECQIIDISASGIRVVDITNIALGATVMIEPKGLPRHRAKVVWCNKESAGLKLINPFKYHELEMWLLQQESSHFRDGTC</sequence>
<dbReference type="Pfam" id="PF07238">
    <property type="entry name" value="PilZ"/>
    <property type="match status" value="2"/>
</dbReference>
<dbReference type="GO" id="GO:0035438">
    <property type="term" value="F:cyclic-di-GMP binding"/>
    <property type="evidence" value="ECO:0007669"/>
    <property type="project" value="InterPro"/>
</dbReference>
<dbReference type="EMBL" id="VKKU01000001">
    <property type="protein sequence ID" value="TSB04761.1"/>
    <property type="molecule type" value="Genomic_DNA"/>
</dbReference>
<reference evidence="2 3" key="1">
    <citation type="submission" date="2019-07" db="EMBL/GenBank/DDBJ databases">
        <authorList>
            <person name="Park M."/>
        </authorList>
    </citation>
    <scope>NUCLEOTIDE SEQUENCE [LARGE SCALE GENOMIC DNA]</scope>
    <source>
        <strain evidence="2 3">KCTC32445</strain>
    </source>
</reference>
<dbReference type="OrthoDB" id="7929489at2"/>
<name>A0A553WJD3_9SPHN</name>
<evidence type="ECO:0000313" key="2">
    <source>
        <dbReference type="EMBL" id="TSB04761.1"/>
    </source>
</evidence>
<dbReference type="Proteomes" id="UP000320160">
    <property type="component" value="Unassembled WGS sequence"/>
</dbReference>
<accession>A0A553WJD3</accession>
<dbReference type="SUPFAM" id="SSF141371">
    <property type="entry name" value="PilZ domain-like"/>
    <property type="match status" value="2"/>
</dbReference>
<evidence type="ECO:0000259" key="1">
    <source>
        <dbReference type="Pfam" id="PF07238"/>
    </source>
</evidence>
<feature type="domain" description="PilZ" evidence="1">
    <location>
        <begin position="23"/>
        <end position="104"/>
    </location>
</feature>
<organism evidence="2 3">
    <name type="scientific">Sphingorhabdus contaminans</name>
    <dbReference type="NCBI Taxonomy" id="1343899"/>
    <lineage>
        <taxon>Bacteria</taxon>
        <taxon>Pseudomonadati</taxon>
        <taxon>Pseudomonadota</taxon>
        <taxon>Alphaproteobacteria</taxon>
        <taxon>Sphingomonadales</taxon>
        <taxon>Sphingomonadaceae</taxon>
        <taxon>Sphingorhabdus</taxon>
    </lineage>
</organism>
<gene>
    <name evidence="2" type="ORF">FOM92_04960</name>
</gene>
<dbReference type="Gene3D" id="2.40.10.220">
    <property type="entry name" value="predicted glycosyltransferase like domains"/>
    <property type="match status" value="1"/>
</dbReference>
<dbReference type="InterPro" id="IPR009875">
    <property type="entry name" value="PilZ_domain"/>
</dbReference>
<proteinExistence type="predicted"/>